<dbReference type="NCBIfam" id="TIGR00856">
    <property type="entry name" value="pyrC_dimer"/>
    <property type="match status" value="1"/>
</dbReference>
<protein>
    <submittedName>
        <fullName evidence="5">Uncharacterized protein</fullName>
    </submittedName>
</protein>
<dbReference type="GO" id="GO:0004151">
    <property type="term" value="F:dihydroorotase activity"/>
    <property type="evidence" value="ECO:0007669"/>
    <property type="project" value="InterPro"/>
</dbReference>
<evidence type="ECO:0000256" key="2">
    <source>
        <dbReference type="ARBA" id="ARBA00022801"/>
    </source>
</evidence>
<name>A0A382CNB2_9ZZZZ</name>
<dbReference type="GO" id="GO:0005829">
    <property type="term" value="C:cytosol"/>
    <property type="evidence" value="ECO:0007669"/>
    <property type="project" value="TreeGrafter"/>
</dbReference>
<dbReference type="UniPathway" id="UPA00070">
    <property type="reaction ID" value="UER00117"/>
</dbReference>
<dbReference type="PROSITE" id="PS00483">
    <property type="entry name" value="DIHYDROOROTASE_2"/>
    <property type="match status" value="1"/>
</dbReference>
<dbReference type="PANTHER" id="PTHR43137:SF1">
    <property type="entry name" value="DIHYDROOROTASE"/>
    <property type="match status" value="1"/>
</dbReference>
<dbReference type="InterPro" id="IPR004721">
    <property type="entry name" value="DHOdimr"/>
</dbReference>
<dbReference type="Gene3D" id="3.20.20.140">
    <property type="entry name" value="Metal-dependent hydrolases"/>
    <property type="match status" value="1"/>
</dbReference>
<reference evidence="5" key="1">
    <citation type="submission" date="2018-05" db="EMBL/GenBank/DDBJ databases">
        <authorList>
            <person name="Lanie J.A."/>
            <person name="Ng W.-L."/>
            <person name="Kazmierczak K.M."/>
            <person name="Andrzejewski T.M."/>
            <person name="Davidsen T.M."/>
            <person name="Wayne K.J."/>
            <person name="Tettelin H."/>
            <person name="Glass J.I."/>
            <person name="Rusch D."/>
            <person name="Podicherti R."/>
            <person name="Tsui H.-C.T."/>
            <person name="Winkler M.E."/>
        </authorList>
    </citation>
    <scope>NUCLEOTIDE SEQUENCE</scope>
</reference>
<dbReference type="SUPFAM" id="SSF51556">
    <property type="entry name" value="Metallo-dependent hydrolases"/>
    <property type="match status" value="1"/>
</dbReference>
<dbReference type="InterPro" id="IPR032466">
    <property type="entry name" value="Metal_Hydrolase"/>
</dbReference>
<evidence type="ECO:0000313" key="5">
    <source>
        <dbReference type="EMBL" id="SVB27555.1"/>
    </source>
</evidence>
<evidence type="ECO:0000256" key="3">
    <source>
        <dbReference type="ARBA" id="ARBA00022833"/>
    </source>
</evidence>
<accession>A0A382CNB2</accession>
<dbReference type="GO" id="GO:0046872">
    <property type="term" value="F:metal ion binding"/>
    <property type="evidence" value="ECO:0007669"/>
    <property type="project" value="UniProtKB-KW"/>
</dbReference>
<dbReference type="AlphaFoldDB" id="A0A382CNB2"/>
<gene>
    <name evidence="5" type="ORF">METZ01_LOCUS180409</name>
</gene>
<evidence type="ECO:0000256" key="1">
    <source>
        <dbReference type="ARBA" id="ARBA00022723"/>
    </source>
</evidence>
<sequence>MQAVTQYSSRINHRCIVMPNLETPITTSKQGEEYKNTILALNKENNFIPLLPCYLTDTLDLKDFKLALKKKIFVGAKLYPINATTNSNYGISKIEKIFPALEILEELNKPLLVHGEKVRKDIDIFDREKYFIDEELTVIRKKFSKIKIILEHVSSKYGADYVNNNLNIAGTITPQHMMLTKEDVFSNESLNPHHFCMPVVKEETDLIALRNYACSGNSKFFLGTDSAPHHVDLKVPNLSSKPGIFSASCSIELYTSIFDEGKALNQLENFCSINGPNFYNLPVNSDYIELIKNKWLVPEYVEFKDIKVKNFMGGKEINWKVIE</sequence>
<proteinExistence type="predicted"/>
<keyword evidence="2" id="KW-0378">Hydrolase</keyword>
<dbReference type="EMBL" id="UINC01035327">
    <property type="protein sequence ID" value="SVB27555.1"/>
    <property type="molecule type" value="Genomic_DNA"/>
</dbReference>
<keyword evidence="3" id="KW-0862">Zinc</keyword>
<dbReference type="PIRSF" id="PIRSF001237">
    <property type="entry name" value="DHOdimr"/>
    <property type="match status" value="1"/>
</dbReference>
<organism evidence="5">
    <name type="scientific">marine metagenome</name>
    <dbReference type="NCBI Taxonomy" id="408172"/>
    <lineage>
        <taxon>unclassified sequences</taxon>
        <taxon>metagenomes</taxon>
        <taxon>ecological metagenomes</taxon>
    </lineage>
</organism>
<dbReference type="GO" id="GO:0044205">
    <property type="term" value="P:'de novo' UMP biosynthetic process"/>
    <property type="evidence" value="ECO:0007669"/>
    <property type="project" value="UniProtKB-UniPathway"/>
</dbReference>
<evidence type="ECO:0000256" key="4">
    <source>
        <dbReference type="ARBA" id="ARBA00022975"/>
    </source>
</evidence>
<dbReference type="InterPro" id="IPR002195">
    <property type="entry name" value="Dihydroorotase_CS"/>
</dbReference>
<keyword evidence="4" id="KW-0665">Pyrimidine biosynthesis</keyword>
<dbReference type="GO" id="GO:0006207">
    <property type="term" value="P:'de novo' pyrimidine nucleobase biosynthetic process"/>
    <property type="evidence" value="ECO:0007669"/>
    <property type="project" value="TreeGrafter"/>
</dbReference>
<dbReference type="PANTHER" id="PTHR43137">
    <property type="entry name" value="DIHYDROOROTASE"/>
    <property type="match status" value="1"/>
</dbReference>
<keyword evidence="1" id="KW-0479">Metal-binding</keyword>